<evidence type="ECO:0000313" key="3">
    <source>
        <dbReference type="Proteomes" id="UP000887575"/>
    </source>
</evidence>
<dbReference type="GO" id="GO:0005789">
    <property type="term" value="C:endoplasmic reticulum membrane"/>
    <property type="evidence" value="ECO:0007669"/>
    <property type="project" value="TreeGrafter"/>
</dbReference>
<keyword evidence="2" id="KW-0472">Membrane</keyword>
<accession>A0AAF3FT66</accession>
<sequence>MYLDGTQATPQDNATAFQFFLKSTDKNNQIGQAGLGIMYLQGRGVPKNYEKALRLFSLAAEQGWVDGQLYLGLMFYNGLGVKRDFKQALKYFQMASQGGHVLAYYNLAQMHSTGTGAIRSCNTAVELYKTVAERGRWTEKLMQSYQAYKDGRTDEAALKYLFMAELGYEHAQTNFAFILDRGEVSALFPEEKHEVLERALVSWQRAANQEYPVARVKLGDYHYYGWGTEPDYELAAAQYRLAADRHSTAQAMFNLGYMHENGLGITKDIHLAKRFYDQAAEQSPDALAPVYLALMKLGFKFIIEYINQNQLVKFLEESIGENWDLYAMTIAVGVLIAGAFAIHRRIRGH</sequence>
<evidence type="ECO:0000256" key="2">
    <source>
        <dbReference type="SAM" id="Phobius"/>
    </source>
</evidence>
<dbReference type="GO" id="GO:0036503">
    <property type="term" value="P:ERAD pathway"/>
    <property type="evidence" value="ECO:0007669"/>
    <property type="project" value="TreeGrafter"/>
</dbReference>
<reference evidence="4" key="1">
    <citation type="submission" date="2024-02" db="UniProtKB">
        <authorList>
            <consortium name="WormBaseParasite"/>
        </authorList>
    </citation>
    <scope>IDENTIFICATION</scope>
</reference>
<proteinExistence type="inferred from homology"/>
<name>A0AAF3FT66_9BILA</name>
<dbReference type="Gene3D" id="1.25.40.10">
    <property type="entry name" value="Tetratricopeptide repeat domain"/>
    <property type="match status" value="2"/>
</dbReference>
<dbReference type="InterPro" id="IPR006597">
    <property type="entry name" value="Sel1-like"/>
</dbReference>
<dbReference type="PANTHER" id="PTHR11102">
    <property type="entry name" value="SEL-1-LIKE PROTEIN"/>
    <property type="match status" value="1"/>
</dbReference>
<keyword evidence="2" id="KW-0812">Transmembrane</keyword>
<protein>
    <submittedName>
        <fullName evidence="4">Uncharacterized protein</fullName>
    </submittedName>
</protein>
<evidence type="ECO:0000256" key="1">
    <source>
        <dbReference type="ARBA" id="ARBA00038101"/>
    </source>
</evidence>
<evidence type="ECO:0000313" key="4">
    <source>
        <dbReference type="WBParaSite" id="MBELARI_LOCUS9376"/>
    </source>
</evidence>
<dbReference type="WBParaSite" id="MBELARI_LOCUS9376">
    <property type="protein sequence ID" value="MBELARI_LOCUS9376"/>
    <property type="gene ID" value="MBELARI_LOCUS9376"/>
</dbReference>
<keyword evidence="2" id="KW-1133">Transmembrane helix</keyword>
<dbReference type="AlphaFoldDB" id="A0AAF3FT66"/>
<comment type="similarity">
    <text evidence="1">Belongs to the sel-1 family.</text>
</comment>
<dbReference type="InterPro" id="IPR050767">
    <property type="entry name" value="Sel1_AlgK"/>
</dbReference>
<dbReference type="Pfam" id="PF08238">
    <property type="entry name" value="Sel1"/>
    <property type="match status" value="6"/>
</dbReference>
<dbReference type="Proteomes" id="UP000887575">
    <property type="component" value="Unassembled WGS sequence"/>
</dbReference>
<dbReference type="PANTHER" id="PTHR11102:SF147">
    <property type="entry name" value="SEL1L ADAPTOR SUBUNIT OF ERAD E3 UBIQUITIN LIGASE"/>
    <property type="match status" value="1"/>
</dbReference>
<organism evidence="3 4">
    <name type="scientific">Mesorhabditis belari</name>
    <dbReference type="NCBI Taxonomy" id="2138241"/>
    <lineage>
        <taxon>Eukaryota</taxon>
        <taxon>Metazoa</taxon>
        <taxon>Ecdysozoa</taxon>
        <taxon>Nematoda</taxon>
        <taxon>Chromadorea</taxon>
        <taxon>Rhabditida</taxon>
        <taxon>Rhabditina</taxon>
        <taxon>Rhabditomorpha</taxon>
        <taxon>Rhabditoidea</taxon>
        <taxon>Rhabditidae</taxon>
        <taxon>Mesorhabditinae</taxon>
        <taxon>Mesorhabditis</taxon>
    </lineage>
</organism>
<dbReference type="SUPFAM" id="SSF81901">
    <property type="entry name" value="HCP-like"/>
    <property type="match status" value="2"/>
</dbReference>
<dbReference type="InterPro" id="IPR011990">
    <property type="entry name" value="TPR-like_helical_dom_sf"/>
</dbReference>
<keyword evidence="3" id="KW-1185">Reference proteome</keyword>
<feature type="transmembrane region" description="Helical" evidence="2">
    <location>
        <begin position="323"/>
        <end position="342"/>
    </location>
</feature>
<dbReference type="SMART" id="SM00671">
    <property type="entry name" value="SEL1"/>
    <property type="match status" value="6"/>
</dbReference>